<sequence>TCNPNGEAEVITILLRQIGTIKKLKWDVDFATMAIKGRASKGNLVSKYPIKKIEIKEKGISTLKPRKIWFDDTVQKLNVDARGELLGEFRPNDKILVISQTGKLKVIIPELSTHFDEDMVVMEKWHPKKPISAIYYDGEKERYYIKRFLIESEGKEEIFITEHPKSQLEIVSTDYRPMAELVFTKVKGVQKENQTVDIESFIAVKGLKALGNQLTTDKLKQVNLLESLPYDEPEEVVPEELEVRGNTNIDDGNIQLDDDGQITLSLE</sequence>
<organism evidence="1 2">
    <name type="scientific">Flavobacterium bomense</name>
    <dbReference type="NCBI Taxonomy" id="2497483"/>
    <lineage>
        <taxon>Bacteria</taxon>
        <taxon>Pseudomonadati</taxon>
        <taxon>Bacteroidota</taxon>
        <taxon>Flavobacteriia</taxon>
        <taxon>Flavobacteriales</taxon>
        <taxon>Flavobacteriaceae</taxon>
        <taxon>Flavobacterium</taxon>
    </lineage>
</organism>
<evidence type="ECO:0000313" key="1">
    <source>
        <dbReference type="EMBL" id="RTY98296.1"/>
    </source>
</evidence>
<dbReference type="AlphaFoldDB" id="A0A3S0M7A0"/>
<keyword evidence="1" id="KW-0413">Isomerase</keyword>
<comment type="caution">
    <text evidence="1">The sequence shown here is derived from an EMBL/GenBank/DDBJ whole genome shotgun (WGS) entry which is preliminary data.</text>
</comment>
<proteinExistence type="predicted"/>
<name>A0A3S0M7A0_9FLAO</name>
<dbReference type="Proteomes" id="UP000280825">
    <property type="component" value="Unassembled WGS sequence"/>
</dbReference>
<dbReference type="EMBL" id="RYDJ01000090">
    <property type="protein sequence ID" value="RTY98296.1"/>
    <property type="molecule type" value="Genomic_DNA"/>
</dbReference>
<protein>
    <submittedName>
        <fullName evidence="1">DNA gyrase/topoisomerase IV subunit A</fullName>
    </submittedName>
</protein>
<keyword evidence="2" id="KW-1185">Reference proteome</keyword>
<evidence type="ECO:0000313" key="2">
    <source>
        <dbReference type="Proteomes" id="UP000280825"/>
    </source>
</evidence>
<feature type="non-terminal residue" evidence="1">
    <location>
        <position position="1"/>
    </location>
</feature>
<accession>A0A3S0M7A0</accession>
<dbReference type="GO" id="GO:0016853">
    <property type="term" value="F:isomerase activity"/>
    <property type="evidence" value="ECO:0007669"/>
    <property type="project" value="UniProtKB-KW"/>
</dbReference>
<gene>
    <name evidence="1" type="ORF">EKL98_15745</name>
</gene>
<reference evidence="1 2" key="1">
    <citation type="submission" date="2018-12" db="EMBL/GenBank/DDBJ databases">
        <title>Flavobacterium sp. nov., isolated from glacier ice.</title>
        <authorList>
            <person name="Liu Q."/>
            <person name="Xin Y.-H."/>
        </authorList>
    </citation>
    <scope>NUCLEOTIDE SEQUENCE [LARGE SCALE GENOMIC DNA]</scope>
    <source>
        <strain evidence="1 2">RB1N8</strain>
    </source>
</reference>